<keyword evidence="4" id="KW-1185">Reference proteome</keyword>
<dbReference type="EMBL" id="VZPB01000014">
    <property type="protein sequence ID" value="KAB0583385.1"/>
    <property type="molecule type" value="Genomic_DNA"/>
</dbReference>
<gene>
    <name evidence="3" type="ORF">F7Q92_07785</name>
</gene>
<dbReference type="OrthoDB" id="1778336at2"/>
<protein>
    <submittedName>
        <fullName evidence="3">DUF4325 domain-containing protein</fullName>
    </submittedName>
</protein>
<dbReference type="Proteomes" id="UP000430120">
    <property type="component" value="Unassembled WGS sequence"/>
</dbReference>
<evidence type="ECO:0000259" key="1">
    <source>
        <dbReference type="Pfam" id="PF13581"/>
    </source>
</evidence>
<feature type="domain" description="DUF4325" evidence="2">
    <location>
        <begin position="291"/>
        <end position="338"/>
    </location>
</feature>
<dbReference type="InterPro" id="IPR025474">
    <property type="entry name" value="DUF4325"/>
</dbReference>
<reference evidence="3 4" key="1">
    <citation type="submission" date="2019-09" db="EMBL/GenBank/DDBJ databases">
        <title>Draft genome sequences of 48 bacterial type strains from the CCUG.</title>
        <authorList>
            <person name="Tunovic T."/>
            <person name="Pineiro-Iglesias B."/>
            <person name="Unosson C."/>
            <person name="Inganas E."/>
            <person name="Ohlen M."/>
            <person name="Cardew S."/>
            <person name="Jensie-Markopoulos S."/>
            <person name="Salva-Serra F."/>
            <person name="Jaen-Luchoro D."/>
            <person name="Karlsson R."/>
            <person name="Svensson-Stadler L."/>
            <person name="Chun J."/>
            <person name="Moore E."/>
        </authorList>
    </citation>
    <scope>NUCLEOTIDE SEQUENCE [LARGE SCALE GENOMIC DNA]</scope>
    <source>
        <strain evidence="3 4">CCUG 30977</strain>
    </source>
</reference>
<dbReference type="InterPro" id="IPR003594">
    <property type="entry name" value="HATPase_dom"/>
</dbReference>
<feature type="domain" description="Histidine kinase/HSP90-like ATPase" evidence="1">
    <location>
        <begin position="99"/>
        <end position="205"/>
    </location>
</feature>
<sequence length="348" mass="38584">MPATQTTPRAAPPTLSAVTPGITTLALAHPNRLPQALAAQAGIGLSRARKLVSQLCDAGWLLREGPVNRPQYRPGPLRQVVQRYALDGLEEDRPWRLDFAPCFDLPPAVAEMTQHAFTELLNNAIDHSQGHQVTISLRQTPTQVQLLVSDNGRGLFETIRQDFAIDDPALAVLELSKGRLTSQPARHTGRGLFYLARLADVMDLHANAVAYQHREWQPQQWVRGRAMREVGSAIYLAIRLDTERRLDEVLRSASLDGEGYGLERAQIPLRLLTSERVALESRAQARHVAARLGQFRQAELDFSGVARIGHGFADELFRVFARESQGVELVVRHANEAVTRMIAMARAG</sequence>
<dbReference type="SUPFAM" id="SSF55874">
    <property type="entry name" value="ATPase domain of HSP90 chaperone/DNA topoisomerase II/histidine kinase"/>
    <property type="match status" value="1"/>
</dbReference>
<organism evidence="3 4">
    <name type="scientific">Ideonella dechloratans</name>
    <dbReference type="NCBI Taxonomy" id="36863"/>
    <lineage>
        <taxon>Bacteria</taxon>
        <taxon>Pseudomonadati</taxon>
        <taxon>Pseudomonadota</taxon>
        <taxon>Betaproteobacteria</taxon>
        <taxon>Burkholderiales</taxon>
        <taxon>Sphaerotilaceae</taxon>
        <taxon>Ideonella</taxon>
    </lineage>
</organism>
<dbReference type="CDD" id="cd00075">
    <property type="entry name" value="HATPase"/>
    <property type="match status" value="1"/>
</dbReference>
<dbReference type="RefSeq" id="WP_151123612.1">
    <property type="nucleotide sequence ID" value="NZ_CP088081.1"/>
</dbReference>
<dbReference type="AlphaFoldDB" id="A0A643FEJ3"/>
<evidence type="ECO:0000313" key="3">
    <source>
        <dbReference type="EMBL" id="KAB0583385.1"/>
    </source>
</evidence>
<dbReference type="Pfam" id="PF13581">
    <property type="entry name" value="HATPase_c_2"/>
    <property type="match status" value="1"/>
</dbReference>
<comment type="caution">
    <text evidence="3">The sequence shown here is derived from an EMBL/GenBank/DDBJ whole genome shotgun (WGS) entry which is preliminary data.</text>
</comment>
<dbReference type="Pfam" id="PF14213">
    <property type="entry name" value="DUF4325"/>
    <property type="match status" value="1"/>
</dbReference>
<dbReference type="Gene3D" id="3.30.565.10">
    <property type="entry name" value="Histidine kinase-like ATPase, C-terminal domain"/>
    <property type="match status" value="1"/>
</dbReference>
<dbReference type="InterPro" id="IPR036890">
    <property type="entry name" value="HATPase_C_sf"/>
</dbReference>
<evidence type="ECO:0000259" key="2">
    <source>
        <dbReference type="Pfam" id="PF14213"/>
    </source>
</evidence>
<evidence type="ECO:0000313" key="4">
    <source>
        <dbReference type="Proteomes" id="UP000430120"/>
    </source>
</evidence>
<proteinExistence type="predicted"/>
<accession>A0A643FEJ3</accession>
<name>A0A643FEJ3_IDEDE</name>